<dbReference type="PANTHER" id="PTHR24353">
    <property type="entry name" value="CYCLIC NUCLEOTIDE-DEPENDENT PROTEIN KINASE"/>
    <property type="match status" value="1"/>
</dbReference>
<accession>A0AAW1CY13</accession>
<dbReference type="SMART" id="SM00133">
    <property type="entry name" value="S_TK_X"/>
    <property type="match status" value="1"/>
</dbReference>
<dbReference type="GO" id="GO:0005829">
    <property type="term" value="C:cytosol"/>
    <property type="evidence" value="ECO:0007669"/>
    <property type="project" value="TreeGrafter"/>
</dbReference>
<dbReference type="InterPro" id="IPR000961">
    <property type="entry name" value="AGC-kinase_C"/>
</dbReference>
<dbReference type="GO" id="GO:0005634">
    <property type="term" value="C:nucleus"/>
    <property type="evidence" value="ECO:0007669"/>
    <property type="project" value="TreeGrafter"/>
</dbReference>
<evidence type="ECO:0000256" key="1">
    <source>
        <dbReference type="ARBA" id="ARBA00022527"/>
    </source>
</evidence>
<dbReference type="AlphaFoldDB" id="A0AAW1CY13"/>
<dbReference type="Gene3D" id="3.30.200.20">
    <property type="entry name" value="Phosphorylase Kinase, domain 1"/>
    <property type="match status" value="1"/>
</dbReference>
<feature type="domain" description="Protein kinase" evidence="8">
    <location>
        <begin position="68"/>
        <end position="326"/>
    </location>
</feature>
<protein>
    <submittedName>
        <fullName evidence="10">Uncharacterized protein</fullName>
    </submittedName>
</protein>
<keyword evidence="3 6" id="KW-0547">Nucleotide-binding</keyword>
<sequence length="380" mass="43669">MKAASSNILTDTNKTTNQAKYITANNWKYDKSEKYYINDLDLYLVEKLLEFGDMYRKRLCANLVISEFILMRTIGAGSTGRIILARKKGDNSSGHVAMKITSKEQIVKKGTIMHARSEKRILQSLSFPFVINLITFFHDNSYLYFVLPFEQGGDMFTLIRSLSRLSEDEARFYSAQIVLALEYLNYIGVVHRDLKPENILLSSSGYLKLADFGMAKVLPAAGRAYTLCGTCEYLAPEVIEEKGYGQSADWWSLGILIYEMCAGYSPFRSLDVLETFKNITNCKYELPQDFSVELKELISKLLQCDISKRIGCTWSGVSEVKKASWFKRIHWLQILNKRLQPPYIPLLRGEFDDSLFENYPNDRLTVSIQDTYKEHFSDFL</sequence>
<dbReference type="InterPro" id="IPR008271">
    <property type="entry name" value="Ser/Thr_kinase_AS"/>
</dbReference>
<dbReference type="SMART" id="SM00220">
    <property type="entry name" value="S_TKc"/>
    <property type="match status" value="1"/>
</dbReference>
<dbReference type="GO" id="GO:0004691">
    <property type="term" value="F:cAMP-dependent protein kinase activity"/>
    <property type="evidence" value="ECO:0007669"/>
    <property type="project" value="TreeGrafter"/>
</dbReference>
<comment type="similarity">
    <text evidence="7">Belongs to the protein kinase superfamily.</text>
</comment>
<dbReference type="PROSITE" id="PS51285">
    <property type="entry name" value="AGC_KINASE_CTER"/>
    <property type="match status" value="1"/>
</dbReference>
<evidence type="ECO:0000256" key="5">
    <source>
        <dbReference type="ARBA" id="ARBA00022840"/>
    </source>
</evidence>
<organism evidence="10 11">
    <name type="scientific">Rhynocoris fuscipes</name>
    <dbReference type="NCBI Taxonomy" id="488301"/>
    <lineage>
        <taxon>Eukaryota</taxon>
        <taxon>Metazoa</taxon>
        <taxon>Ecdysozoa</taxon>
        <taxon>Arthropoda</taxon>
        <taxon>Hexapoda</taxon>
        <taxon>Insecta</taxon>
        <taxon>Pterygota</taxon>
        <taxon>Neoptera</taxon>
        <taxon>Paraneoptera</taxon>
        <taxon>Hemiptera</taxon>
        <taxon>Heteroptera</taxon>
        <taxon>Panheteroptera</taxon>
        <taxon>Cimicomorpha</taxon>
        <taxon>Reduviidae</taxon>
        <taxon>Harpactorinae</taxon>
        <taxon>Harpactorini</taxon>
        <taxon>Rhynocoris</taxon>
    </lineage>
</organism>
<dbReference type="EMBL" id="JAPXFL010000008">
    <property type="protein sequence ID" value="KAK9502435.1"/>
    <property type="molecule type" value="Genomic_DNA"/>
</dbReference>
<proteinExistence type="inferred from homology"/>
<feature type="domain" description="AGC-kinase C-terminal" evidence="9">
    <location>
        <begin position="327"/>
        <end position="380"/>
    </location>
</feature>
<keyword evidence="1 7" id="KW-0723">Serine/threonine-protein kinase</keyword>
<dbReference type="PROSITE" id="PS50011">
    <property type="entry name" value="PROTEIN_KINASE_DOM"/>
    <property type="match status" value="1"/>
</dbReference>
<dbReference type="PANTHER" id="PTHR24353:SF152">
    <property type="entry name" value="UT01108P-RELATED"/>
    <property type="match status" value="1"/>
</dbReference>
<reference evidence="10 11" key="1">
    <citation type="submission" date="2022-12" db="EMBL/GenBank/DDBJ databases">
        <title>Chromosome-level genome assembly of true bugs.</title>
        <authorList>
            <person name="Ma L."/>
            <person name="Li H."/>
        </authorList>
    </citation>
    <scope>NUCLEOTIDE SEQUENCE [LARGE SCALE GENOMIC DNA]</scope>
    <source>
        <strain evidence="10">Lab_2022b</strain>
    </source>
</reference>
<dbReference type="PROSITE" id="PS00108">
    <property type="entry name" value="PROTEIN_KINASE_ST"/>
    <property type="match status" value="1"/>
</dbReference>
<name>A0AAW1CY13_9HEMI</name>
<dbReference type="PROSITE" id="PS00107">
    <property type="entry name" value="PROTEIN_KINASE_ATP"/>
    <property type="match status" value="1"/>
</dbReference>
<evidence type="ECO:0000259" key="9">
    <source>
        <dbReference type="PROSITE" id="PS51285"/>
    </source>
</evidence>
<evidence type="ECO:0000259" key="8">
    <source>
        <dbReference type="PROSITE" id="PS50011"/>
    </source>
</evidence>
<evidence type="ECO:0000256" key="2">
    <source>
        <dbReference type="ARBA" id="ARBA00022679"/>
    </source>
</evidence>
<evidence type="ECO:0000256" key="6">
    <source>
        <dbReference type="PROSITE-ProRule" id="PRU10141"/>
    </source>
</evidence>
<keyword evidence="2" id="KW-0808">Transferase</keyword>
<dbReference type="Proteomes" id="UP001461498">
    <property type="component" value="Unassembled WGS sequence"/>
</dbReference>
<dbReference type="InterPro" id="IPR011009">
    <property type="entry name" value="Kinase-like_dom_sf"/>
</dbReference>
<keyword evidence="4" id="KW-0418">Kinase</keyword>
<feature type="binding site" evidence="6">
    <location>
        <position position="99"/>
    </location>
    <ligand>
        <name>ATP</name>
        <dbReference type="ChEBI" id="CHEBI:30616"/>
    </ligand>
</feature>
<keyword evidence="11" id="KW-1185">Reference proteome</keyword>
<gene>
    <name evidence="10" type="ORF">O3M35_011217</name>
</gene>
<dbReference type="GO" id="GO:0005524">
    <property type="term" value="F:ATP binding"/>
    <property type="evidence" value="ECO:0007669"/>
    <property type="project" value="UniProtKB-UniRule"/>
</dbReference>
<evidence type="ECO:0000256" key="3">
    <source>
        <dbReference type="ARBA" id="ARBA00022741"/>
    </source>
</evidence>
<comment type="caution">
    <text evidence="10">The sequence shown here is derived from an EMBL/GenBank/DDBJ whole genome shotgun (WGS) entry which is preliminary data.</text>
</comment>
<evidence type="ECO:0000313" key="11">
    <source>
        <dbReference type="Proteomes" id="UP001461498"/>
    </source>
</evidence>
<dbReference type="Pfam" id="PF00069">
    <property type="entry name" value="Pkinase"/>
    <property type="match status" value="1"/>
</dbReference>
<dbReference type="SUPFAM" id="SSF56112">
    <property type="entry name" value="Protein kinase-like (PK-like)"/>
    <property type="match status" value="1"/>
</dbReference>
<dbReference type="InterPro" id="IPR017441">
    <property type="entry name" value="Protein_kinase_ATP_BS"/>
</dbReference>
<keyword evidence="5 6" id="KW-0067">ATP-binding</keyword>
<dbReference type="GO" id="GO:0005952">
    <property type="term" value="C:cAMP-dependent protein kinase complex"/>
    <property type="evidence" value="ECO:0007669"/>
    <property type="project" value="TreeGrafter"/>
</dbReference>
<evidence type="ECO:0000313" key="10">
    <source>
        <dbReference type="EMBL" id="KAK9502435.1"/>
    </source>
</evidence>
<dbReference type="FunFam" id="1.10.510.10:FF:000210">
    <property type="entry name" value="Non-specific serine/threonine protein kinase"/>
    <property type="match status" value="1"/>
</dbReference>
<dbReference type="Gene3D" id="1.10.510.10">
    <property type="entry name" value="Transferase(Phosphotransferase) domain 1"/>
    <property type="match status" value="1"/>
</dbReference>
<evidence type="ECO:0000256" key="4">
    <source>
        <dbReference type="ARBA" id="ARBA00022777"/>
    </source>
</evidence>
<dbReference type="InterPro" id="IPR000719">
    <property type="entry name" value="Prot_kinase_dom"/>
</dbReference>
<evidence type="ECO:0000256" key="7">
    <source>
        <dbReference type="RuleBase" id="RU000304"/>
    </source>
</evidence>